<evidence type="ECO:0000256" key="4">
    <source>
        <dbReference type="ARBA" id="ARBA00022679"/>
    </source>
</evidence>
<feature type="transmembrane region" description="Helical" evidence="7">
    <location>
        <begin position="150"/>
        <end position="175"/>
    </location>
</feature>
<proteinExistence type="predicted"/>
<reference evidence="11" key="1">
    <citation type="journal article" date="2014" name="Stand. Genomic Sci.">
        <title>Genome sequence of the exopolysaccharide-producing Salipiger mucosus type strain (DSM 16094(T)), a moderately halophilic member of the Roseobacter clade.</title>
        <authorList>
            <person name="Riedel T."/>
            <person name="Spring S."/>
            <person name="Fiebig A."/>
            <person name="Petersen J."/>
            <person name="Kyrpides N.C."/>
            <person name="Goker M."/>
            <person name="Klenk H.P."/>
        </authorList>
    </citation>
    <scope>NUCLEOTIDE SEQUENCE [LARGE SCALE GENOMIC DNA]</scope>
    <source>
        <strain evidence="11">DSM 16094</strain>
    </source>
</reference>
<dbReference type="Gene3D" id="3.30.565.10">
    <property type="entry name" value="Histidine kinase-like ATPase, C-terminal domain"/>
    <property type="match status" value="1"/>
</dbReference>
<dbReference type="Gene3D" id="1.10.287.130">
    <property type="match status" value="1"/>
</dbReference>
<evidence type="ECO:0000256" key="5">
    <source>
        <dbReference type="ARBA" id="ARBA00022777"/>
    </source>
</evidence>
<evidence type="ECO:0000256" key="3">
    <source>
        <dbReference type="ARBA" id="ARBA00022553"/>
    </source>
</evidence>
<protein>
    <recommendedName>
        <fullName evidence="2">histidine kinase</fullName>
        <ecNumber evidence="2">2.7.13.3</ecNumber>
    </recommendedName>
</protein>
<feature type="domain" description="Histidine kinase" evidence="8">
    <location>
        <begin position="323"/>
        <end position="519"/>
    </location>
</feature>
<dbReference type="Pfam" id="PF00512">
    <property type="entry name" value="HisKA"/>
    <property type="match status" value="1"/>
</dbReference>
<dbReference type="Pfam" id="PF13426">
    <property type="entry name" value="PAS_9"/>
    <property type="match status" value="1"/>
</dbReference>
<keyword evidence="5" id="KW-0418">Kinase</keyword>
<dbReference type="InterPro" id="IPR036890">
    <property type="entry name" value="HATPase_C_sf"/>
</dbReference>
<dbReference type="PRINTS" id="PR00344">
    <property type="entry name" value="BCTRLSENSOR"/>
</dbReference>
<keyword evidence="7" id="KW-0812">Transmembrane</keyword>
<dbReference type="eggNOG" id="COG2205">
    <property type="taxonomic scope" value="Bacteria"/>
</dbReference>
<evidence type="ECO:0000256" key="6">
    <source>
        <dbReference type="SAM" id="MobiDB-lite"/>
    </source>
</evidence>
<feature type="region of interest" description="Disordered" evidence="6">
    <location>
        <begin position="534"/>
        <end position="593"/>
    </location>
</feature>
<dbReference type="Pfam" id="PF02518">
    <property type="entry name" value="HATPase_c"/>
    <property type="match status" value="1"/>
</dbReference>
<dbReference type="STRING" id="1123237.Salmuc_00027"/>
<dbReference type="SMART" id="SM00387">
    <property type="entry name" value="HATPase_c"/>
    <property type="match status" value="1"/>
</dbReference>
<dbReference type="EC" id="2.7.13.3" evidence="2"/>
<dbReference type="CDD" id="cd16922">
    <property type="entry name" value="HATPase_EvgS-ArcB-TorS-like"/>
    <property type="match status" value="1"/>
</dbReference>
<dbReference type="SUPFAM" id="SSF55785">
    <property type="entry name" value="PYP-like sensor domain (PAS domain)"/>
    <property type="match status" value="1"/>
</dbReference>
<evidence type="ECO:0000256" key="2">
    <source>
        <dbReference type="ARBA" id="ARBA00012438"/>
    </source>
</evidence>
<gene>
    <name evidence="10" type="ORF">Salmuc_00027</name>
</gene>
<feature type="compositionally biased region" description="Gly residues" evidence="6">
    <location>
        <begin position="551"/>
        <end position="563"/>
    </location>
</feature>
<comment type="catalytic activity">
    <reaction evidence="1">
        <text>ATP + protein L-histidine = ADP + protein N-phospho-L-histidine.</text>
        <dbReference type="EC" id="2.7.13.3"/>
    </reaction>
</comment>
<dbReference type="AlphaFoldDB" id="S9SL38"/>
<dbReference type="InterPro" id="IPR003594">
    <property type="entry name" value="HATPase_dom"/>
</dbReference>
<dbReference type="SUPFAM" id="SSF55874">
    <property type="entry name" value="ATPase domain of HSP90 chaperone/DNA topoisomerase II/histidine kinase"/>
    <property type="match status" value="1"/>
</dbReference>
<dbReference type="PANTHER" id="PTHR43047:SF64">
    <property type="entry name" value="HISTIDINE KINASE CONTAINING CHEY-HOMOLOGOUS RECEIVER DOMAIN AND PAS DOMAIN-RELATED"/>
    <property type="match status" value="1"/>
</dbReference>
<dbReference type="EMBL" id="APVH01000001">
    <property type="protein sequence ID" value="EPX87074.1"/>
    <property type="molecule type" value="Genomic_DNA"/>
</dbReference>
<comment type="caution">
    <text evidence="10">The sequence shown here is derived from an EMBL/GenBank/DDBJ whole genome shotgun (WGS) entry which is preliminary data.</text>
</comment>
<keyword evidence="3" id="KW-0597">Phosphoprotein</keyword>
<organism evidence="10 11">
    <name type="scientific">Salipiger mucosus DSM 16094</name>
    <dbReference type="NCBI Taxonomy" id="1123237"/>
    <lineage>
        <taxon>Bacteria</taxon>
        <taxon>Pseudomonadati</taxon>
        <taxon>Pseudomonadota</taxon>
        <taxon>Alphaproteobacteria</taxon>
        <taxon>Rhodobacterales</taxon>
        <taxon>Roseobacteraceae</taxon>
        <taxon>Salipiger</taxon>
    </lineage>
</organism>
<dbReference type="InterPro" id="IPR005467">
    <property type="entry name" value="His_kinase_dom"/>
</dbReference>
<evidence type="ECO:0000256" key="1">
    <source>
        <dbReference type="ARBA" id="ARBA00000085"/>
    </source>
</evidence>
<dbReference type="SMART" id="SM00388">
    <property type="entry name" value="HisKA"/>
    <property type="match status" value="1"/>
</dbReference>
<dbReference type="SMART" id="SM00091">
    <property type="entry name" value="PAS"/>
    <property type="match status" value="1"/>
</dbReference>
<dbReference type="InterPro" id="IPR000014">
    <property type="entry name" value="PAS"/>
</dbReference>
<dbReference type="Proteomes" id="UP000015347">
    <property type="component" value="Unassembled WGS sequence"/>
</dbReference>
<keyword evidence="11" id="KW-1185">Reference proteome</keyword>
<evidence type="ECO:0000313" key="10">
    <source>
        <dbReference type="EMBL" id="EPX87074.1"/>
    </source>
</evidence>
<feature type="compositionally biased region" description="Basic and acidic residues" evidence="6">
    <location>
        <begin position="566"/>
        <end position="593"/>
    </location>
</feature>
<dbReference type="InterPro" id="IPR004358">
    <property type="entry name" value="Sig_transdc_His_kin-like_C"/>
</dbReference>
<evidence type="ECO:0000259" key="9">
    <source>
        <dbReference type="PROSITE" id="PS50112"/>
    </source>
</evidence>
<dbReference type="PANTHER" id="PTHR43047">
    <property type="entry name" value="TWO-COMPONENT HISTIDINE PROTEIN KINASE"/>
    <property type="match status" value="1"/>
</dbReference>
<dbReference type="InterPro" id="IPR035965">
    <property type="entry name" value="PAS-like_dom_sf"/>
</dbReference>
<keyword evidence="4" id="KW-0808">Transferase</keyword>
<feature type="domain" description="PAS" evidence="9">
    <location>
        <begin position="188"/>
        <end position="243"/>
    </location>
</feature>
<dbReference type="InterPro" id="IPR036097">
    <property type="entry name" value="HisK_dim/P_sf"/>
</dbReference>
<dbReference type="NCBIfam" id="TIGR00229">
    <property type="entry name" value="sensory_box"/>
    <property type="match status" value="1"/>
</dbReference>
<evidence type="ECO:0000256" key="7">
    <source>
        <dbReference type="SAM" id="Phobius"/>
    </source>
</evidence>
<dbReference type="CDD" id="cd00082">
    <property type="entry name" value="HisKA"/>
    <property type="match status" value="1"/>
</dbReference>
<keyword evidence="7" id="KW-0472">Membrane</keyword>
<sequence length="593" mass="63867">MVLSADAARHIQALATANSDSSQWALAQVEVEFAALQEALNAPPERVEPAEIRRAFDVFYSRTQTIATGAPYAGVVAEERAGAAMGRLQDFLRDVVPLIDGPDTALIDALPRLQVRATNLRSDVRRLSLDGVRVFSTEAEARRRAVMQGLVRLAATTAALVMALAVGVVALWRLVREAREQARRRARANHRLEAVVATALDAIVVTTRNWRILEFNAAARAIFGLSREAALGQHAGDLLFPPECRAVACRDSDGGRLRTTARRADGTSFPAEVAVTRSEQRGNVLRVISLRDITRQVSDEAELVAARDQAVAGEHAKARLLAVMSHEMRTPLNGMIGALELMDDTQLSADQREYLRVLRRSGDILLGHVNDVLDISRLETGEFTFARAPFVPHALLEEVADTLQTAARARGTRLCLATTDDGPPVLGDHRRLRQVLLNLVGNAVKFTENGEVRISLRRDSARERIAIAVADTGIGISPEQLECIFEDFVTLDASYMRTAEGTGLGLGIARRLVEGMGGTTLGRERARGGVDLHGHGAGPCGRTHHRCAAGRGEGAASGAGSGARGAADRGQSRQSHDRDGHAAASRACRDRGL</sequence>
<keyword evidence="7" id="KW-1133">Transmembrane helix</keyword>
<dbReference type="GO" id="GO:0000155">
    <property type="term" value="F:phosphorelay sensor kinase activity"/>
    <property type="evidence" value="ECO:0007669"/>
    <property type="project" value="InterPro"/>
</dbReference>
<dbReference type="PROSITE" id="PS50109">
    <property type="entry name" value="HIS_KIN"/>
    <property type="match status" value="1"/>
</dbReference>
<dbReference type="PROSITE" id="PS50112">
    <property type="entry name" value="PAS"/>
    <property type="match status" value="1"/>
</dbReference>
<dbReference type="CDD" id="cd00130">
    <property type="entry name" value="PAS"/>
    <property type="match status" value="1"/>
</dbReference>
<dbReference type="Gene3D" id="3.30.450.20">
    <property type="entry name" value="PAS domain"/>
    <property type="match status" value="1"/>
</dbReference>
<accession>S9SL38</accession>
<dbReference type="InterPro" id="IPR003661">
    <property type="entry name" value="HisK_dim/P_dom"/>
</dbReference>
<dbReference type="HOGENOM" id="CLU_459958_0_0_5"/>
<evidence type="ECO:0000313" key="11">
    <source>
        <dbReference type="Proteomes" id="UP000015347"/>
    </source>
</evidence>
<name>S9SL38_9RHOB</name>
<evidence type="ECO:0000259" key="8">
    <source>
        <dbReference type="PROSITE" id="PS50109"/>
    </source>
</evidence>
<dbReference type="SUPFAM" id="SSF47384">
    <property type="entry name" value="Homodimeric domain of signal transducing histidine kinase"/>
    <property type="match status" value="1"/>
</dbReference>